<keyword evidence="2" id="KW-0812">Transmembrane</keyword>
<feature type="compositionally biased region" description="Low complexity" evidence="1">
    <location>
        <begin position="59"/>
        <end position="68"/>
    </location>
</feature>
<feature type="region of interest" description="Disordered" evidence="1">
    <location>
        <begin position="148"/>
        <end position="210"/>
    </location>
</feature>
<sequence>MVCPPSVRRFSQRHPTWTRNINARARARARRRRRRRNGFWGIFDTYGRPYPSGNHQGASSLVDDSPSSSPFPPPVQQSPSPTEPPDIPVQKQQIAGITLSVQLNPDDDPIPLEFYISQHDPDTDHVPDEQDEATLTTARARIRLCSPVTVFTRPPKRHRQGSQSNDEPPSKRRHVSLPHALSGSSPRYAPNSNALRDASNRNESGPSLPGDSAYMVELGLVRAYPSAEDIADSHETQSWSSSEDSLLYDQSFGHPTLDDSLPSAQLLLDMPYDDAVHLIHPTRVLIRSAVITTAIIVILFIGLHVIILIIAPLILGAFATQNPLGQLPDSPLQPVDWFQEAAEIEMAAMSISRVVLFGETSQEDFLWQCQPGLRPDDGPLHDNSTGTDPIIPEFDIDSPLYPRYKPWETASNGQYIPEGYFLADLERVLGSTLSDIQDIANHGPFEFRFTQGSSTQFRWSTSASKFLPPHDSLPILPFDYDDNEMPGSTIYGVPPLTEGQRLGPSPTGRPADVWSIYNLDPPLTQLCRKLETSLQRVKDLHYRLHNQLVTLFPGQSLDRVNLIMFRLSLLIEQQSIRNGTWGSDQERLDCIFPQRTIHLSTPTTTSAPRPPPPGLKDIPANIPLDYLEQVFEAHAKSVSASSSLTSSPTPITTRQPSSMPCHSRRYHSPAEWSHAQDNNGTAHELVDILDITTGHDFGKEMNTHAPHLFMLMPYRDALKETSQHLSSLNDRIKQVLTTAHTQDLDWTRTKESFTRLEDVARFLSQIATVRIDEMYHRAERGTSLLEATELRQTRLRNEVASGWIGAPVSVRRSGEQLSLLHFPSIQTVMSMWHITTKWIRAEVSSLQDTHAARELAFNRRREKERKDKTSAMRPVIWSRWEMGDTRRESFGREAFCWDWGPVKERDKKGCGDGSLRHGND</sequence>
<dbReference type="eggNOG" id="ENOG502T5SM">
    <property type="taxonomic scope" value="Eukaryota"/>
</dbReference>
<feature type="region of interest" description="Disordered" evidence="1">
    <location>
        <begin position="102"/>
        <end position="132"/>
    </location>
</feature>
<dbReference type="RefSeq" id="XP_003040265.1">
    <property type="nucleotide sequence ID" value="XM_003040219.1"/>
</dbReference>
<organism evidence="3 4">
    <name type="scientific">Fusarium vanettenii (strain ATCC MYA-4622 / CBS 123669 / FGSC 9596 / NRRL 45880 / 77-13-4)</name>
    <name type="common">Fusarium solani subsp. pisi</name>
    <dbReference type="NCBI Taxonomy" id="660122"/>
    <lineage>
        <taxon>Eukaryota</taxon>
        <taxon>Fungi</taxon>
        <taxon>Dikarya</taxon>
        <taxon>Ascomycota</taxon>
        <taxon>Pezizomycotina</taxon>
        <taxon>Sordariomycetes</taxon>
        <taxon>Hypocreomycetidae</taxon>
        <taxon>Hypocreales</taxon>
        <taxon>Nectriaceae</taxon>
        <taxon>Fusarium</taxon>
        <taxon>Fusarium solani species complex</taxon>
        <taxon>Fusarium vanettenii</taxon>
    </lineage>
</organism>
<dbReference type="HOGENOM" id="CLU_316884_0_0_1"/>
<feature type="region of interest" description="Disordered" evidence="1">
    <location>
        <begin position="638"/>
        <end position="676"/>
    </location>
</feature>
<accession>C7ZN34</accession>
<reference evidence="3 4" key="1">
    <citation type="journal article" date="2009" name="PLoS Genet.">
        <title>The genome of Nectria haematococca: contribution of supernumerary chromosomes to gene expansion.</title>
        <authorList>
            <person name="Coleman J.J."/>
            <person name="Rounsley S.D."/>
            <person name="Rodriguez-Carres M."/>
            <person name="Kuo A."/>
            <person name="Wasmann C.C."/>
            <person name="Grimwood J."/>
            <person name="Schmutz J."/>
            <person name="Taga M."/>
            <person name="White G.J."/>
            <person name="Zhou S."/>
            <person name="Schwartz D.C."/>
            <person name="Freitag M."/>
            <person name="Ma L.J."/>
            <person name="Danchin E.G."/>
            <person name="Henrissat B."/>
            <person name="Coutinho P.M."/>
            <person name="Nelson D.R."/>
            <person name="Straney D."/>
            <person name="Napoli C.A."/>
            <person name="Barker B.M."/>
            <person name="Gribskov M."/>
            <person name="Rep M."/>
            <person name="Kroken S."/>
            <person name="Molnar I."/>
            <person name="Rensing C."/>
            <person name="Kennell J.C."/>
            <person name="Zamora J."/>
            <person name="Farman M.L."/>
            <person name="Selker E.U."/>
            <person name="Salamov A."/>
            <person name="Shapiro H."/>
            <person name="Pangilinan J."/>
            <person name="Lindquist E."/>
            <person name="Lamers C."/>
            <person name="Grigoriev I.V."/>
            <person name="Geiser D.M."/>
            <person name="Covert S.F."/>
            <person name="Temporini E."/>
            <person name="Vanetten H.D."/>
        </authorList>
    </citation>
    <scope>NUCLEOTIDE SEQUENCE [LARGE SCALE GENOMIC DNA]</scope>
    <source>
        <strain evidence="4">ATCC MYA-4622 / CBS 123669 / FGSC 9596 / NRRL 45880 / 77-13-4</strain>
    </source>
</reference>
<protein>
    <submittedName>
        <fullName evidence="3">Uncharacterized protein</fullName>
    </submittedName>
</protein>
<dbReference type="OrthoDB" id="5102246at2759"/>
<dbReference type="Proteomes" id="UP000005206">
    <property type="component" value="Chromosome 17"/>
</dbReference>
<evidence type="ECO:0000256" key="1">
    <source>
        <dbReference type="SAM" id="MobiDB-lite"/>
    </source>
</evidence>
<dbReference type="GeneID" id="9678699"/>
<feature type="transmembrane region" description="Helical" evidence="2">
    <location>
        <begin position="289"/>
        <end position="318"/>
    </location>
</feature>
<evidence type="ECO:0000256" key="2">
    <source>
        <dbReference type="SAM" id="Phobius"/>
    </source>
</evidence>
<dbReference type="EMBL" id="GG698962">
    <property type="protein sequence ID" value="EEU34552.1"/>
    <property type="molecule type" value="Genomic_DNA"/>
</dbReference>
<evidence type="ECO:0000313" key="4">
    <source>
        <dbReference type="Proteomes" id="UP000005206"/>
    </source>
</evidence>
<feature type="compositionally biased region" description="Pro residues" evidence="1">
    <location>
        <begin position="69"/>
        <end position="87"/>
    </location>
</feature>
<keyword evidence="2" id="KW-0472">Membrane</keyword>
<name>C7ZN34_FUSV7</name>
<evidence type="ECO:0000313" key="3">
    <source>
        <dbReference type="EMBL" id="EEU34552.1"/>
    </source>
</evidence>
<dbReference type="InParanoid" id="C7ZN34"/>
<dbReference type="AlphaFoldDB" id="C7ZN34"/>
<gene>
    <name evidence="3" type="ORF">NECHADRAFT_102273</name>
</gene>
<feature type="compositionally biased region" description="Low complexity" evidence="1">
    <location>
        <begin position="638"/>
        <end position="653"/>
    </location>
</feature>
<feature type="compositionally biased region" description="Polar residues" evidence="1">
    <location>
        <begin position="182"/>
        <end position="194"/>
    </location>
</feature>
<feature type="compositionally biased region" description="Basic and acidic residues" evidence="1">
    <location>
        <begin position="119"/>
        <end position="128"/>
    </location>
</feature>
<dbReference type="KEGG" id="nhe:NECHADRAFT_102273"/>
<proteinExistence type="predicted"/>
<keyword evidence="2" id="KW-1133">Transmembrane helix</keyword>
<feature type="region of interest" description="Disordered" evidence="1">
    <location>
        <begin position="42"/>
        <end position="88"/>
    </location>
</feature>
<dbReference type="VEuPathDB" id="FungiDB:NECHADRAFT_102273"/>
<keyword evidence="4" id="KW-1185">Reference proteome</keyword>